<evidence type="ECO:0000313" key="2">
    <source>
        <dbReference type="Proteomes" id="UP001178288"/>
    </source>
</evidence>
<keyword evidence="2" id="KW-1185">Reference proteome</keyword>
<evidence type="ECO:0000313" key="1">
    <source>
        <dbReference type="EMBL" id="WHY88565.1"/>
    </source>
</evidence>
<reference evidence="1" key="1">
    <citation type="submission" date="2023-05" db="EMBL/GenBank/DDBJ databases">
        <title>Comparative genomics of Bacillaceae isolates and their secondary metabolite potential.</title>
        <authorList>
            <person name="Song L."/>
            <person name="Nielsen L.J."/>
            <person name="Mohite O."/>
            <person name="Xu X."/>
            <person name="Weber T."/>
            <person name="Kovacs A.T."/>
        </authorList>
    </citation>
    <scope>NUCLEOTIDE SEQUENCE</scope>
    <source>
        <strain evidence="1">XLM17</strain>
    </source>
</reference>
<protein>
    <submittedName>
        <fullName evidence="1">Uncharacterized protein</fullName>
    </submittedName>
</protein>
<dbReference type="Proteomes" id="UP001178288">
    <property type="component" value="Chromosome"/>
</dbReference>
<organism evidence="1 2">
    <name type="scientific">Neobacillus novalis</name>
    <dbReference type="NCBI Taxonomy" id="220687"/>
    <lineage>
        <taxon>Bacteria</taxon>
        <taxon>Bacillati</taxon>
        <taxon>Bacillota</taxon>
        <taxon>Bacilli</taxon>
        <taxon>Bacillales</taxon>
        <taxon>Bacillaceae</taxon>
        <taxon>Neobacillus</taxon>
    </lineage>
</organism>
<proteinExistence type="predicted"/>
<dbReference type="KEGG" id="nnv:QNH39_12290"/>
<dbReference type="AlphaFoldDB" id="A0AA95MS17"/>
<sequence length="132" mass="15678">MDFLLLKACPQCGRVAVEDDDFLTNEKYVYCDCCGYNLIRELKYDVKVGKHYFDEKEYKGYGVLVLTRRDGRLTETLLNSPLSDIEINKYKKLFMSKKIKRKKSYLVLFKDGRFDIIFGQPPEKFHLSFEEY</sequence>
<dbReference type="EMBL" id="CP126114">
    <property type="protein sequence ID" value="WHY88565.1"/>
    <property type="molecule type" value="Genomic_DNA"/>
</dbReference>
<name>A0AA95MS17_9BACI</name>
<dbReference type="RefSeq" id="WP_066086655.1">
    <property type="nucleotide sequence ID" value="NZ_CP126114.1"/>
</dbReference>
<accession>A0AA95MS17</accession>
<gene>
    <name evidence="1" type="ORF">QNH39_12290</name>
</gene>